<feature type="transmembrane region" description="Helical" evidence="3">
    <location>
        <begin position="18"/>
        <end position="37"/>
    </location>
</feature>
<dbReference type="NCBIfam" id="TIGR00254">
    <property type="entry name" value="GGDEF"/>
    <property type="match status" value="1"/>
</dbReference>
<dbReference type="PANTHER" id="PTHR45138">
    <property type="entry name" value="REGULATORY COMPONENTS OF SENSORY TRANSDUCTION SYSTEM"/>
    <property type="match status" value="1"/>
</dbReference>
<comment type="catalytic activity">
    <reaction evidence="2">
        <text>2 GTP = 3',3'-c-di-GMP + 2 diphosphate</text>
        <dbReference type="Rhea" id="RHEA:24898"/>
        <dbReference type="ChEBI" id="CHEBI:33019"/>
        <dbReference type="ChEBI" id="CHEBI:37565"/>
        <dbReference type="ChEBI" id="CHEBI:58805"/>
        <dbReference type="EC" id="2.7.7.65"/>
    </reaction>
</comment>
<dbReference type="GO" id="GO:0043709">
    <property type="term" value="P:cell adhesion involved in single-species biofilm formation"/>
    <property type="evidence" value="ECO:0007669"/>
    <property type="project" value="TreeGrafter"/>
</dbReference>
<accession>A0A0H3AA59</accession>
<name>A0A0H3AA59_NITV4</name>
<keyword evidence="3" id="KW-0472">Membrane</keyword>
<dbReference type="EMBL" id="CP000527">
    <property type="protein sequence ID" value="ABM29224.1"/>
    <property type="molecule type" value="Genomic_DNA"/>
</dbReference>
<dbReference type="GO" id="GO:0005886">
    <property type="term" value="C:plasma membrane"/>
    <property type="evidence" value="ECO:0007669"/>
    <property type="project" value="TreeGrafter"/>
</dbReference>
<dbReference type="InterPro" id="IPR029787">
    <property type="entry name" value="Nucleotide_cyclase"/>
</dbReference>
<evidence type="ECO:0000313" key="6">
    <source>
        <dbReference type="Proteomes" id="UP000009173"/>
    </source>
</evidence>
<dbReference type="PROSITE" id="PS50887">
    <property type="entry name" value="GGDEF"/>
    <property type="match status" value="1"/>
</dbReference>
<dbReference type="GO" id="GO:0052621">
    <property type="term" value="F:diguanylate cyclase activity"/>
    <property type="evidence" value="ECO:0007669"/>
    <property type="project" value="UniProtKB-EC"/>
</dbReference>
<dbReference type="CDD" id="cd01949">
    <property type="entry name" value="GGDEF"/>
    <property type="match status" value="1"/>
</dbReference>
<dbReference type="KEGG" id="dvl:Dvul_2208"/>
<dbReference type="GO" id="GO:1902201">
    <property type="term" value="P:negative regulation of bacterial-type flagellum-dependent cell motility"/>
    <property type="evidence" value="ECO:0007669"/>
    <property type="project" value="TreeGrafter"/>
</dbReference>
<evidence type="ECO:0000256" key="3">
    <source>
        <dbReference type="SAM" id="Phobius"/>
    </source>
</evidence>
<dbReference type="RefSeq" id="WP_010938064.1">
    <property type="nucleotide sequence ID" value="NC_008751.1"/>
</dbReference>
<dbReference type="SMR" id="A0A0H3AA59"/>
<dbReference type="HOGENOM" id="CLU_823172_0_0_7"/>
<dbReference type="InterPro" id="IPR050469">
    <property type="entry name" value="Diguanylate_Cyclase"/>
</dbReference>
<dbReference type="AlphaFoldDB" id="A0A0H3AA59"/>
<evidence type="ECO:0000313" key="5">
    <source>
        <dbReference type="EMBL" id="ABM29224.1"/>
    </source>
</evidence>
<keyword evidence="3" id="KW-1133">Transmembrane helix</keyword>
<gene>
    <name evidence="5" type="ordered locus">Dvul_2208</name>
</gene>
<organism evidence="5 6">
    <name type="scientific">Nitratidesulfovibrio vulgaris (strain DP4)</name>
    <name type="common">Desulfovibrio vulgaris</name>
    <dbReference type="NCBI Taxonomy" id="391774"/>
    <lineage>
        <taxon>Bacteria</taxon>
        <taxon>Pseudomonadati</taxon>
        <taxon>Thermodesulfobacteriota</taxon>
        <taxon>Desulfovibrionia</taxon>
        <taxon>Desulfovibrionales</taxon>
        <taxon>Desulfovibrionaceae</taxon>
        <taxon>Nitratidesulfovibrio</taxon>
    </lineage>
</organism>
<dbReference type="PANTHER" id="PTHR45138:SF9">
    <property type="entry name" value="DIGUANYLATE CYCLASE DGCM-RELATED"/>
    <property type="match status" value="1"/>
</dbReference>
<feature type="domain" description="GGDEF" evidence="4">
    <location>
        <begin position="172"/>
        <end position="302"/>
    </location>
</feature>
<sequence length="311" mass="34025">MTIHARRSLPGLGVRGRIAIIYVALGILPAVAALVLLHDKGPRAAETGLALFAGGLLVFMGPCVALLSRWVVLRDVREVNAFCRMLRQGRCEVAFTLPPEREDEEELLRLKRDLNWMAHVVSRREGELLCSLSETLRSRERYRREATTDALTGVATRGHMECVGQALASSSLPFALLLFDLDGFKGVNDTQGHDAGDAVLRALGDVLRSSCRQQDVPFRLGGDEFGVLCRGMDTEEALRLAHRLRRLFAEKRTGTTMSVGVVAVQERKTCEPGLLEKVFKAADTALYAVKRCGGDGVHAGEVAWTSEKTAS</sequence>
<dbReference type="InterPro" id="IPR043128">
    <property type="entry name" value="Rev_trsase/Diguanyl_cyclase"/>
</dbReference>
<proteinExistence type="predicted"/>
<protein>
    <recommendedName>
        <fullName evidence="1">diguanylate cyclase</fullName>
        <ecNumber evidence="1">2.7.7.65</ecNumber>
    </recommendedName>
</protein>
<dbReference type="SUPFAM" id="SSF55073">
    <property type="entry name" value="Nucleotide cyclase"/>
    <property type="match status" value="1"/>
</dbReference>
<evidence type="ECO:0000256" key="1">
    <source>
        <dbReference type="ARBA" id="ARBA00012528"/>
    </source>
</evidence>
<dbReference type="Pfam" id="PF00990">
    <property type="entry name" value="GGDEF"/>
    <property type="match status" value="1"/>
</dbReference>
<keyword evidence="3" id="KW-0812">Transmembrane</keyword>
<dbReference type="Gene3D" id="3.30.70.270">
    <property type="match status" value="1"/>
</dbReference>
<dbReference type="InterPro" id="IPR000160">
    <property type="entry name" value="GGDEF_dom"/>
</dbReference>
<evidence type="ECO:0000256" key="2">
    <source>
        <dbReference type="ARBA" id="ARBA00034247"/>
    </source>
</evidence>
<evidence type="ECO:0000259" key="4">
    <source>
        <dbReference type="PROSITE" id="PS50887"/>
    </source>
</evidence>
<feature type="transmembrane region" description="Helical" evidence="3">
    <location>
        <begin position="49"/>
        <end position="72"/>
    </location>
</feature>
<dbReference type="EC" id="2.7.7.65" evidence="1"/>
<dbReference type="SMART" id="SM00267">
    <property type="entry name" value="GGDEF"/>
    <property type="match status" value="1"/>
</dbReference>
<dbReference type="Proteomes" id="UP000009173">
    <property type="component" value="Chromosome"/>
</dbReference>
<reference evidence="6" key="1">
    <citation type="journal article" date="2009" name="Environ. Microbiol.">
        <title>Contribution of mobile genetic elements to Desulfovibrio vulgaris genome plasticity.</title>
        <authorList>
            <person name="Walker C.B."/>
            <person name="Stolyar S."/>
            <person name="Chivian D."/>
            <person name="Pinel N."/>
            <person name="Gabster J.A."/>
            <person name="Dehal P.S."/>
            <person name="He Z."/>
            <person name="Yang Z.K."/>
            <person name="Yen H.C."/>
            <person name="Zhou J."/>
            <person name="Wall J.D."/>
            <person name="Hazen T.C."/>
            <person name="Arkin A.P."/>
            <person name="Stahl D.A."/>
        </authorList>
    </citation>
    <scope>NUCLEOTIDE SEQUENCE [LARGE SCALE GENOMIC DNA]</scope>
    <source>
        <strain evidence="6">DP4</strain>
    </source>
</reference>